<comment type="caution">
    <text evidence="1">The sequence shown here is derived from an EMBL/GenBank/DDBJ whole genome shotgun (WGS) entry which is preliminary data.</text>
</comment>
<sequence>MKTENEFIEWVQRQADQLEPEAVPPWPREHSYQGQQALAWWQRPWLPMASLATSFMAVFMVLAQVQLTIDEHGFSLRFGDNTQQQLTALVEQRMAEYGADQQVLLANYASNLRADLRTDMATEIASANQTLVNYLLATSREERRDDMAELIRYVNSQREDDQVYFANQLQQLSEDWYLPQENE</sequence>
<dbReference type="Proteomes" id="UP000288279">
    <property type="component" value="Unassembled WGS sequence"/>
</dbReference>
<protein>
    <submittedName>
        <fullName evidence="1">Uncharacterized protein</fullName>
    </submittedName>
</protein>
<dbReference type="AlphaFoldDB" id="A0A432ZCF0"/>
<evidence type="ECO:0000313" key="1">
    <source>
        <dbReference type="EMBL" id="RUO75616.1"/>
    </source>
</evidence>
<organism evidence="1 2">
    <name type="scientific">Pseudidiomarina taiwanensis</name>
    <dbReference type="NCBI Taxonomy" id="337250"/>
    <lineage>
        <taxon>Bacteria</taxon>
        <taxon>Pseudomonadati</taxon>
        <taxon>Pseudomonadota</taxon>
        <taxon>Gammaproteobacteria</taxon>
        <taxon>Alteromonadales</taxon>
        <taxon>Idiomarinaceae</taxon>
        <taxon>Pseudidiomarina</taxon>
    </lineage>
</organism>
<dbReference type="OrthoDB" id="5765975at2"/>
<accession>A0A432ZCF0</accession>
<reference evidence="1 2" key="1">
    <citation type="journal article" date="2011" name="Front. Microbiol.">
        <title>Genomic signatures of strain selection and enhancement in Bacillus atrophaeus var. globigii, a historical biowarfare simulant.</title>
        <authorList>
            <person name="Gibbons H.S."/>
            <person name="Broomall S.M."/>
            <person name="McNew L.A."/>
            <person name="Daligault H."/>
            <person name="Chapman C."/>
            <person name="Bruce D."/>
            <person name="Karavis M."/>
            <person name="Krepps M."/>
            <person name="McGregor P.A."/>
            <person name="Hong C."/>
            <person name="Park K.H."/>
            <person name="Akmal A."/>
            <person name="Feldman A."/>
            <person name="Lin J.S."/>
            <person name="Chang W.E."/>
            <person name="Higgs B.W."/>
            <person name="Demirev P."/>
            <person name="Lindquist J."/>
            <person name="Liem A."/>
            <person name="Fochler E."/>
            <person name="Read T.D."/>
            <person name="Tapia R."/>
            <person name="Johnson S."/>
            <person name="Bishop-Lilly K.A."/>
            <person name="Detter C."/>
            <person name="Han C."/>
            <person name="Sozhamannan S."/>
            <person name="Rosenzweig C.N."/>
            <person name="Skowronski E.W."/>
        </authorList>
    </citation>
    <scope>NUCLEOTIDE SEQUENCE [LARGE SCALE GENOMIC DNA]</scope>
    <source>
        <strain evidence="1 2">PIT1</strain>
    </source>
</reference>
<name>A0A432ZCF0_9GAMM</name>
<gene>
    <name evidence="1" type="ORF">CWI83_09540</name>
</gene>
<dbReference type="EMBL" id="PIQG01000005">
    <property type="protein sequence ID" value="RUO75616.1"/>
    <property type="molecule type" value="Genomic_DNA"/>
</dbReference>
<keyword evidence="2" id="KW-1185">Reference proteome</keyword>
<proteinExistence type="predicted"/>
<evidence type="ECO:0000313" key="2">
    <source>
        <dbReference type="Proteomes" id="UP000288279"/>
    </source>
</evidence>
<dbReference type="RefSeq" id="WP_126828450.1">
    <property type="nucleotide sequence ID" value="NZ_PIQG01000005.1"/>
</dbReference>